<sequence>MEGKATRQWYYFLVLFLALAFGRNICSGLPVMTKRFVRIVNLLDNKQLVYHCHSKDDDLGQRVAGPIAYGEQKRLDSPYITSRLIYCICHKSELALVATHLEVTRDTEREDIWGQCIRSPLLGAADVSHINDDENGSRLQMQEANEGKSNEAVVLFCALPFFGIWPKKLLWLLAWEKALCVGEFIAYGERKRVESTYFTSRLESGRKCMTGEQEHEDEEDDDDDEKIFFTQ</sequence>
<dbReference type="AlphaFoldDB" id="A0AAD4ZJP8"/>
<proteinExistence type="predicted"/>
<reference evidence="2 3" key="1">
    <citation type="journal article" date="2022" name="G3 (Bethesda)">
        <title>Whole-genome sequence and methylome profiling of the almond [Prunus dulcis (Mill.) D.A. Webb] cultivar 'Nonpareil'.</title>
        <authorList>
            <person name="D'Amico-Willman K.M."/>
            <person name="Ouma W.Z."/>
            <person name="Meulia T."/>
            <person name="Sideli G.M."/>
            <person name="Gradziel T.M."/>
            <person name="Fresnedo-Ramirez J."/>
        </authorList>
    </citation>
    <scope>NUCLEOTIDE SEQUENCE [LARGE SCALE GENOMIC DNA]</scope>
    <source>
        <strain evidence="2">Clone GOH B32 T37-40</strain>
    </source>
</reference>
<dbReference type="EMBL" id="JAJFAZ020000001">
    <property type="protein sequence ID" value="KAI5348339.1"/>
    <property type="molecule type" value="Genomic_DNA"/>
</dbReference>
<gene>
    <name evidence="2" type="ORF">L3X38_001226</name>
</gene>
<evidence type="ECO:0000313" key="2">
    <source>
        <dbReference type="EMBL" id="KAI5348339.1"/>
    </source>
</evidence>
<accession>A0AAD4ZJP8</accession>
<feature type="region of interest" description="Disordered" evidence="1">
    <location>
        <begin position="208"/>
        <end position="231"/>
    </location>
</feature>
<evidence type="ECO:0008006" key="4">
    <source>
        <dbReference type="Google" id="ProtNLM"/>
    </source>
</evidence>
<protein>
    <recommendedName>
        <fullName evidence="4">S-protein homolog</fullName>
    </recommendedName>
</protein>
<name>A0AAD4ZJP8_PRUDU</name>
<feature type="compositionally biased region" description="Acidic residues" evidence="1">
    <location>
        <begin position="214"/>
        <end position="225"/>
    </location>
</feature>
<keyword evidence="3" id="KW-1185">Reference proteome</keyword>
<evidence type="ECO:0000256" key="1">
    <source>
        <dbReference type="SAM" id="MobiDB-lite"/>
    </source>
</evidence>
<comment type="caution">
    <text evidence="2">The sequence shown here is derived from an EMBL/GenBank/DDBJ whole genome shotgun (WGS) entry which is preliminary data.</text>
</comment>
<dbReference type="Proteomes" id="UP001054821">
    <property type="component" value="Chromosome 1"/>
</dbReference>
<organism evidence="2 3">
    <name type="scientific">Prunus dulcis</name>
    <name type="common">Almond</name>
    <name type="synonym">Amygdalus dulcis</name>
    <dbReference type="NCBI Taxonomy" id="3755"/>
    <lineage>
        <taxon>Eukaryota</taxon>
        <taxon>Viridiplantae</taxon>
        <taxon>Streptophyta</taxon>
        <taxon>Embryophyta</taxon>
        <taxon>Tracheophyta</taxon>
        <taxon>Spermatophyta</taxon>
        <taxon>Magnoliopsida</taxon>
        <taxon>eudicotyledons</taxon>
        <taxon>Gunneridae</taxon>
        <taxon>Pentapetalae</taxon>
        <taxon>rosids</taxon>
        <taxon>fabids</taxon>
        <taxon>Rosales</taxon>
        <taxon>Rosaceae</taxon>
        <taxon>Amygdaloideae</taxon>
        <taxon>Amygdaleae</taxon>
        <taxon>Prunus</taxon>
    </lineage>
</organism>
<evidence type="ECO:0000313" key="3">
    <source>
        <dbReference type="Proteomes" id="UP001054821"/>
    </source>
</evidence>